<dbReference type="AlphaFoldDB" id="A0A9D1XT01"/>
<accession>A0A9D1XT01</accession>
<reference evidence="1" key="2">
    <citation type="submission" date="2021-04" db="EMBL/GenBank/DDBJ databases">
        <authorList>
            <person name="Gilroy R."/>
        </authorList>
    </citation>
    <scope>NUCLEOTIDE SEQUENCE</scope>
    <source>
        <strain evidence="1">ChiHecec2B26-12326</strain>
    </source>
</reference>
<comment type="caution">
    <text evidence="1">The sequence shown here is derived from an EMBL/GenBank/DDBJ whole genome shotgun (WGS) entry which is preliminary data.</text>
</comment>
<reference evidence="1" key="1">
    <citation type="journal article" date="2021" name="PeerJ">
        <title>Extensive microbial diversity within the chicken gut microbiome revealed by metagenomics and culture.</title>
        <authorList>
            <person name="Gilroy R."/>
            <person name="Ravi A."/>
            <person name="Getino M."/>
            <person name="Pursley I."/>
            <person name="Horton D.L."/>
            <person name="Alikhan N.F."/>
            <person name="Baker D."/>
            <person name="Gharbi K."/>
            <person name="Hall N."/>
            <person name="Watson M."/>
            <person name="Adriaenssens E.M."/>
            <person name="Foster-Nyarko E."/>
            <person name="Jarju S."/>
            <person name="Secka A."/>
            <person name="Antonio M."/>
            <person name="Oren A."/>
            <person name="Chaudhuri R.R."/>
            <person name="La Ragione R."/>
            <person name="Hildebrand F."/>
            <person name="Pallen M.J."/>
        </authorList>
    </citation>
    <scope>NUCLEOTIDE SEQUENCE</scope>
    <source>
        <strain evidence="1">ChiHecec2B26-12326</strain>
    </source>
</reference>
<gene>
    <name evidence="1" type="ORF">H9848_11370</name>
</gene>
<organism evidence="1 2">
    <name type="scientific">Candidatus Parabacteroides intestinigallinarum</name>
    <dbReference type="NCBI Taxonomy" id="2838722"/>
    <lineage>
        <taxon>Bacteria</taxon>
        <taxon>Pseudomonadati</taxon>
        <taxon>Bacteroidota</taxon>
        <taxon>Bacteroidia</taxon>
        <taxon>Bacteroidales</taxon>
        <taxon>Tannerellaceae</taxon>
        <taxon>Parabacteroides</taxon>
    </lineage>
</organism>
<name>A0A9D1XT01_9BACT</name>
<protein>
    <submittedName>
        <fullName evidence="1">Uncharacterized protein</fullName>
    </submittedName>
</protein>
<dbReference type="Proteomes" id="UP000823847">
    <property type="component" value="Unassembled WGS sequence"/>
</dbReference>
<proteinExistence type="predicted"/>
<evidence type="ECO:0000313" key="1">
    <source>
        <dbReference type="EMBL" id="HIX87187.1"/>
    </source>
</evidence>
<sequence length="67" mass="7664">MNMKDEFNRKELKKLLKLTEKGEIKSVSNEFTNLIKSGKMKAKVTFVVEIDGLQNIHKLVSELNADV</sequence>
<dbReference type="EMBL" id="DXEN01000083">
    <property type="protein sequence ID" value="HIX87187.1"/>
    <property type="molecule type" value="Genomic_DNA"/>
</dbReference>
<evidence type="ECO:0000313" key="2">
    <source>
        <dbReference type="Proteomes" id="UP000823847"/>
    </source>
</evidence>